<dbReference type="RefSeq" id="WP_133289783.1">
    <property type="nucleotide sequence ID" value="NZ_SMSJ01000021.1"/>
</dbReference>
<dbReference type="PROSITE" id="PS51318">
    <property type="entry name" value="TAT"/>
    <property type="match status" value="1"/>
</dbReference>
<dbReference type="Proteomes" id="UP000295096">
    <property type="component" value="Unassembled WGS sequence"/>
</dbReference>
<dbReference type="InterPro" id="IPR032093">
    <property type="entry name" value="PhoD_N"/>
</dbReference>
<evidence type="ECO:0000313" key="5">
    <source>
        <dbReference type="Proteomes" id="UP000295096"/>
    </source>
</evidence>
<evidence type="ECO:0000313" key="4">
    <source>
        <dbReference type="EMBL" id="TDH61459.1"/>
    </source>
</evidence>
<feature type="chain" id="PRO_5020965514" evidence="1">
    <location>
        <begin position="28"/>
        <end position="526"/>
    </location>
</feature>
<evidence type="ECO:0000256" key="1">
    <source>
        <dbReference type="SAM" id="SignalP"/>
    </source>
</evidence>
<dbReference type="Pfam" id="PF09423">
    <property type="entry name" value="PhoD"/>
    <property type="match status" value="1"/>
</dbReference>
<name>A0A4R5QFH8_9PROT</name>
<feature type="domain" description="PhoD-like phosphatase metallophosphatase" evidence="2">
    <location>
        <begin position="153"/>
        <end position="506"/>
    </location>
</feature>
<dbReference type="InterPro" id="IPR018946">
    <property type="entry name" value="PhoD-like_MPP"/>
</dbReference>
<gene>
    <name evidence="4" type="ORF">E2C06_16890</name>
</gene>
<sequence>MPKIHLSRRAALLGAAAIAGGSRLAFGQGSAPAAIAAEAARPKAEWGASTGDVTADRALVWSRADRTARMIVEWSTDEGMRDATRLRGPWATGATDFTARLDLTSLPADAEIFYRVGFAGPEDGAPLSAPVPGRFRTAPGGRRDLRFLWSGDTAGQGWGIDEARGGMRCYETMRRTGADFFIHCGDTIYADGPIQPEVTLADGTLWRNLVTPEVSKVAETLGEFRGRHRYNLMDRNVRAFQAEVPQLWMWDDHEVTNNWSDSKALGAAYAETRIAALQAVATRAFLDYAPVRPQGADELERVYRKVGYGPHLDVFALDMRSYRGPNTHNRQHKAGPETAFLGREQIHWLLRGLIGSRATWKVIAADMPLGLLVPDGKDAEGRDRFEAVANGDGPALGRELEIAGLLSAIKAAGLRNIVWVTADVHYTAAHRYDPARARHRDFLPFWEFVSGPLHAGGFGPNAPDDTFGLEVVWQKAPDGRVNVPPAEGGQYFGEAAIEGRTGALTVMLKDMANAVLWQRTLEPERG</sequence>
<evidence type="ECO:0000259" key="2">
    <source>
        <dbReference type="Pfam" id="PF09423"/>
    </source>
</evidence>
<dbReference type="AlphaFoldDB" id="A0A4R5QFH8"/>
<dbReference type="PANTHER" id="PTHR43606:SF1">
    <property type="entry name" value="PHOD-LIKE PHOSPHATASE METALLOPHOSPHATASE DOMAIN-CONTAINING PROTEIN"/>
    <property type="match status" value="1"/>
</dbReference>
<comment type="caution">
    <text evidence="4">The sequence shown here is derived from an EMBL/GenBank/DDBJ whole genome shotgun (WGS) entry which is preliminary data.</text>
</comment>
<organism evidence="4 5">
    <name type="scientific">Dankookia rubra</name>
    <dbReference type="NCBI Taxonomy" id="1442381"/>
    <lineage>
        <taxon>Bacteria</taxon>
        <taxon>Pseudomonadati</taxon>
        <taxon>Pseudomonadota</taxon>
        <taxon>Alphaproteobacteria</taxon>
        <taxon>Acetobacterales</taxon>
        <taxon>Roseomonadaceae</taxon>
        <taxon>Dankookia</taxon>
    </lineage>
</organism>
<dbReference type="SUPFAM" id="SSF56300">
    <property type="entry name" value="Metallo-dependent phosphatases"/>
    <property type="match status" value="1"/>
</dbReference>
<dbReference type="PANTHER" id="PTHR43606">
    <property type="entry name" value="PHOSPHATASE, PUTATIVE (AFU_ORTHOLOGUE AFUA_6G08710)-RELATED"/>
    <property type="match status" value="1"/>
</dbReference>
<dbReference type="OrthoDB" id="327733at2"/>
<dbReference type="Gene3D" id="3.60.21.70">
    <property type="entry name" value="PhoD-like phosphatase"/>
    <property type="match status" value="1"/>
</dbReference>
<dbReference type="Gene3D" id="2.60.40.380">
    <property type="entry name" value="Purple acid phosphatase-like, N-terminal"/>
    <property type="match status" value="1"/>
</dbReference>
<evidence type="ECO:0000259" key="3">
    <source>
        <dbReference type="Pfam" id="PF16655"/>
    </source>
</evidence>
<dbReference type="InterPro" id="IPR038607">
    <property type="entry name" value="PhoD-like_sf"/>
</dbReference>
<dbReference type="EMBL" id="SMSJ01000021">
    <property type="protein sequence ID" value="TDH61459.1"/>
    <property type="molecule type" value="Genomic_DNA"/>
</dbReference>
<accession>A0A4R5QFH8</accession>
<dbReference type="CDD" id="cd07389">
    <property type="entry name" value="MPP_PhoD"/>
    <property type="match status" value="1"/>
</dbReference>
<feature type="signal peptide" evidence="1">
    <location>
        <begin position="1"/>
        <end position="27"/>
    </location>
</feature>
<keyword evidence="1" id="KW-0732">Signal</keyword>
<reference evidence="4 5" key="1">
    <citation type="journal article" date="2016" name="J. Microbiol.">
        <title>Dankookia rubra gen. nov., sp. nov., an alphaproteobacterium isolated from sediment of a shallow stream.</title>
        <authorList>
            <person name="Kim W.H."/>
            <person name="Kim D.H."/>
            <person name="Kang K."/>
            <person name="Ahn T.Y."/>
        </authorList>
    </citation>
    <scope>NUCLEOTIDE SEQUENCE [LARGE SCALE GENOMIC DNA]</scope>
    <source>
        <strain evidence="4 5">JCM30602</strain>
    </source>
</reference>
<keyword evidence="5" id="KW-1185">Reference proteome</keyword>
<proteinExistence type="predicted"/>
<dbReference type="Pfam" id="PF16655">
    <property type="entry name" value="PhoD_N"/>
    <property type="match status" value="1"/>
</dbReference>
<dbReference type="InterPro" id="IPR006311">
    <property type="entry name" value="TAT_signal"/>
</dbReference>
<feature type="domain" description="Phospholipase D N-terminal" evidence="3">
    <location>
        <begin position="47"/>
        <end position="137"/>
    </location>
</feature>
<dbReference type="InterPro" id="IPR052900">
    <property type="entry name" value="Phospholipid_Metab_Enz"/>
</dbReference>
<dbReference type="InterPro" id="IPR029052">
    <property type="entry name" value="Metallo-depent_PP-like"/>
</dbReference>
<protein>
    <submittedName>
        <fullName evidence="4">Alkaline phosphatase</fullName>
    </submittedName>
</protein>